<evidence type="ECO:0000313" key="2">
    <source>
        <dbReference type="Proteomes" id="UP001165367"/>
    </source>
</evidence>
<comment type="caution">
    <text evidence="1">The sequence shown here is derived from an EMBL/GenBank/DDBJ whole genome shotgun (WGS) entry which is preliminary data.</text>
</comment>
<reference evidence="1" key="1">
    <citation type="submission" date="2022-01" db="EMBL/GenBank/DDBJ databases">
        <authorList>
            <person name="Jo J.-H."/>
            <person name="Im W.-T."/>
        </authorList>
    </citation>
    <scope>NUCLEOTIDE SEQUENCE</scope>
    <source>
        <strain evidence="1">NA20</strain>
    </source>
</reference>
<organism evidence="1 2">
    <name type="scientific">Terrimonas ginsenosidimutans</name>
    <dbReference type="NCBI Taxonomy" id="2908004"/>
    <lineage>
        <taxon>Bacteria</taxon>
        <taxon>Pseudomonadati</taxon>
        <taxon>Bacteroidota</taxon>
        <taxon>Chitinophagia</taxon>
        <taxon>Chitinophagales</taxon>
        <taxon>Chitinophagaceae</taxon>
        <taxon>Terrimonas</taxon>
    </lineage>
</organism>
<dbReference type="RefSeq" id="WP_237875131.1">
    <property type="nucleotide sequence ID" value="NZ_JAKLTR010000014.1"/>
</dbReference>
<protein>
    <submittedName>
        <fullName evidence="1">HPF/RaiA family ribosome-associated protein</fullName>
    </submittedName>
</protein>
<dbReference type="Gene3D" id="3.30.160.100">
    <property type="entry name" value="Ribosome hibernation promotion factor-like"/>
    <property type="match status" value="1"/>
</dbReference>
<dbReference type="Pfam" id="PF02482">
    <property type="entry name" value="Ribosomal_S30AE"/>
    <property type="match status" value="1"/>
</dbReference>
<proteinExistence type="predicted"/>
<name>A0ABS9KWA5_9BACT</name>
<accession>A0ABS9KWA5</accession>
<keyword evidence="2" id="KW-1185">Reference proteome</keyword>
<dbReference type="InterPro" id="IPR036567">
    <property type="entry name" value="RHF-like"/>
</dbReference>
<gene>
    <name evidence="1" type="ORF">LZZ85_20000</name>
</gene>
<dbReference type="SUPFAM" id="SSF69754">
    <property type="entry name" value="Ribosome binding protein Y (YfiA homologue)"/>
    <property type="match status" value="1"/>
</dbReference>
<dbReference type="Proteomes" id="UP001165367">
    <property type="component" value="Unassembled WGS sequence"/>
</dbReference>
<dbReference type="EMBL" id="JAKLTR010000014">
    <property type="protein sequence ID" value="MCG2616593.1"/>
    <property type="molecule type" value="Genomic_DNA"/>
</dbReference>
<evidence type="ECO:0000313" key="1">
    <source>
        <dbReference type="EMBL" id="MCG2616593.1"/>
    </source>
</evidence>
<sequence length="124" mass="13943">MDIIIQSLGFKASDALEGFIREKLNNLKSDRIVRANVVLYKGAAGSPESDYCEIRLEVPGNDHFVKKHSQHFETSASECVDILTQMLKQARDKHVDARQADAIRIQDQLMEGGEDDVELEDVVK</sequence>
<dbReference type="InterPro" id="IPR003489">
    <property type="entry name" value="RHF/RaiA"/>
</dbReference>